<accession>A0A7X5C1C5</accession>
<feature type="domain" description="Copper amine oxidase-like N-terminal" evidence="2">
    <location>
        <begin position="40"/>
        <end position="147"/>
    </location>
</feature>
<dbReference type="SUPFAM" id="SSF82171">
    <property type="entry name" value="DPP6 N-terminal domain-like"/>
    <property type="match status" value="1"/>
</dbReference>
<dbReference type="InterPro" id="IPR011042">
    <property type="entry name" value="6-blade_b-propeller_TolB-like"/>
</dbReference>
<dbReference type="Proteomes" id="UP000558113">
    <property type="component" value="Unassembled WGS sequence"/>
</dbReference>
<protein>
    <recommendedName>
        <fullName evidence="2">Copper amine oxidase-like N-terminal domain-containing protein</fullName>
    </recommendedName>
</protein>
<reference evidence="3 4" key="1">
    <citation type="submission" date="2020-01" db="EMBL/GenBank/DDBJ databases">
        <title>Paenibacillus soybeanensis sp. nov. isolated from the nodules of soybean (Glycine max(L.) Merr).</title>
        <authorList>
            <person name="Wang H."/>
        </authorList>
    </citation>
    <scope>NUCLEOTIDE SEQUENCE [LARGE SCALE GENOMIC DNA]</scope>
    <source>
        <strain evidence="3 4">DSM 23054</strain>
    </source>
</reference>
<keyword evidence="1" id="KW-0732">Signal</keyword>
<gene>
    <name evidence="3" type="ORF">GT003_09900</name>
</gene>
<proteinExistence type="predicted"/>
<feature type="chain" id="PRO_5039701197" description="Copper amine oxidase-like N-terminal domain-containing protein" evidence="1">
    <location>
        <begin position="27"/>
        <end position="512"/>
    </location>
</feature>
<evidence type="ECO:0000259" key="2">
    <source>
        <dbReference type="Pfam" id="PF07833"/>
    </source>
</evidence>
<dbReference type="EMBL" id="JAAAMU010000004">
    <property type="protein sequence ID" value="NBC69304.1"/>
    <property type="molecule type" value="Genomic_DNA"/>
</dbReference>
<dbReference type="SUPFAM" id="SSF55383">
    <property type="entry name" value="Copper amine oxidase, domain N"/>
    <property type="match status" value="1"/>
</dbReference>
<dbReference type="Gene3D" id="3.30.457.10">
    <property type="entry name" value="Copper amine oxidase-like, N-terminal domain"/>
    <property type="match status" value="1"/>
</dbReference>
<dbReference type="RefSeq" id="WP_161696984.1">
    <property type="nucleotide sequence ID" value="NZ_JAAAMU010000004.1"/>
</dbReference>
<dbReference type="AlphaFoldDB" id="A0A7X5C1C5"/>
<dbReference type="Pfam" id="PF07833">
    <property type="entry name" value="Cu_amine_oxidN1"/>
    <property type="match status" value="1"/>
</dbReference>
<dbReference type="Gene3D" id="2.120.10.30">
    <property type="entry name" value="TolB, C-terminal domain"/>
    <property type="match status" value="1"/>
</dbReference>
<name>A0A7X5C1C5_9BACL</name>
<comment type="caution">
    <text evidence="3">The sequence shown here is derived from an EMBL/GenBank/DDBJ whole genome shotgun (WGS) entry which is preliminary data.</text>
</comment>
<evidence type="ECO:0000313" key="4">
    <source>
        <dbReference type="Proteomes" id="UP000558113"/>
    </source>
</evidence>
<keyword evidence="4" id="KW-1185">Reference proteome</keyword>
<dbReference type="OrthoDB" id="2521688at2"/>
<evidence type="ECO:0000313" key="3">
    <source>
        <dbReference type="EMBL" id="NBC69304.1"/>
    </source>
</evidence>
<dbReference type="InterPro" id="IPR012854">
    <property type="entry name" value="Cu_amine_oxidase-like_N"/>
</dbReference>
<feature type="signal peptide" evidence="1">
    <location>
        <begin position="1"/>
        <end position="26"/>
    </location>
</feature>
<organism evidence="3 4">
    <name type="scientific">Paenibacillus sacheonensis</name>
    <dbReference type="NCBI Taxonomy" id="742054"/>
    <lineage>
        <taxon>Bacteria</taxon>
        <taxon>Bacillati</taxon>
        <taxon>Bacillota</taxon>
        <taxon>Bacilli</taxon>
        <taxon>Bacillales</taxon>
        <taxon>Paenibacillaceae</taxon>
        <taxon>Paenibacillus</taxon>
    </lineage>
</organism>
<dbReference type="InterPro" id="IPR036582">
    <property type="entry name" value="Mao_N_sf"/>
</dbReference>
<sequence>MKSNVMHRVFAVLASLAGAMMLTFLAAPAASAASSVYLTVNGVPTNQPSLVPLLIEGHAYVPVRAMAELAGEAVEWDGGSCSVLIRTKPAAAEGMSCRGVQLWIDGKRTSEELKPIIRNNRAYVPIRTATAAFGMPVAWDNVKRSVNVTKKAVDSLAAYHLLPDGRYRIEKLAARQIERIQEPVTTSQLRSIGADALARSEKFEATVMTGHGDVLVKLQKVSLAGRSIVMPQDIDQFPLEYVITPDGNKSFVVADNGIWLINSAAKKLQRISPLAYKGKTFSMIAKEGPTNDEHWMLYWNGGVRPSPDGTKLIYTSNKTNRSPMEAALFTYDLATGAETRIGKTDGAMYEIIGWLDSQRVLCIKEYDSVRTTIAVNMQGEERELDLPDIEAQLFAVQDDRIAYYVPHNDGDEFHIASIDSSSELHDIATLRSQGSIRMRGGQAFSLHGSYLAFIYVPNDEPMARYLKVIQLNTETVTDIDTFPLGAQASAAILEFAWADDDTIVAVIHEDEA</sequence>
<evidence type="ECO:0000256" key="1">
    <source>
        <dbReference type="SAM" id="SignalP"/>
    </source>
</evidence>